<dbReference type="OrthoDB" id="10266080at2759"/>
<protein>
    <recommendedName>
        <fullName evidence="1">UDENN domain-containing protein</fullName>
    </recommendedName>
</protein>
<evidence type="ECO:0000259" key="1">
    <source>
        <dbReference type="PROSITE" id="PS50211"/>
    </source>
</evidence>
<dbReference type="SMART" id="SM00799">
    <property type="entry name" value="DENN"/>
    <property type="match status" value="1"/>
</dbReference>
<dbReference type="Pfam" id="PF02141">
    <property type="entry name" value="DENN"/>
    <property type="match status" value="1"/>
</dbReference>
<dbReference type="Gene3D" id="3.40.50.11500">
    <property type="match status" value="1"/>
</dbReference>
<evidence type="ECO:0000313" key="2">
    <source>
        <dbReference type="EMBL" id="OHT17318.1"/>
    </source>
</evidence>
<dbReference type="PANTHER" id="PTHR15288">
    <property type="entry name" value="DENN DOMAIN-CONTAINING PROTEIN 2"/>
    <property type="match status" value="1"/>
</dbReference>
<proteinExistence type="predicted"/>
<dbReference type="InterPro" id="IPR001194">
    <property type="entry name" value="cDENN_dom"/>
</dbReference>
<dbReference type="RefSeq" id="XP_068370454.1">
    <property type="nucleotide sequence ID" value="XM_068496657.1"/>
</dbReference>
<dbReference type="GeneID" id="94831361"/>
<dbReference type="InterPro" id="IPR037516">
    <property type="entry name" value="Tripartite_DENN"/>
</dbReference>
<comment type="caution">
    <text evidence="2">The sequence shown here is derived from an EMBL/GenBank/DDBJ whole genome shotgun (WGS) entry which is preliminary data.</text>
</comment>
<evidence type="ECO:0000313" key="3">
    <source>
        <dbReference type="Proteomes" id="UP000179807"/>
    </source>
</evidence>
<dbReference type="InterPro" id="IPR043153">
    <property type="entry name" value="DENN_C"/>
</dbReference>
<dbReference type="PANTHER" id="PTHR15288:SF0">
    <property type="entry name" value="UDENN DOMAIN-CONTAINING PROTEIN"/>
    <property type="match status" value="1"/>
</dbReference>
<accession>A0A1J4L5U0</accession>
<reference evidence="2" key="1">
    <citation type="submission" date="2016-10" db="EMBL/GenBank/DDBJ databases">
        <authorList>
            <person name="Benchimol M."/>
            <person name="Almeida L.G."/>
            <person name="Vasconcelos A.T."/>
            <person name="Perreira-Neves A."/>
            <person name="Rosa I.A."/>
            <person name="Tasca T."/>
            <person name="Bogo M.R."/>
            <person name="de Souza W."/>
        </authorList>
    </citation>
    <scope>NUCLEOTIDE SEQUENCE [LARGE SCALE GENOMIC DNA]</scope>
    <source>
        <strain evidence="2">K</strain>
    </source>
</reference>
<dbReference type="EMBL" id="MLAK01000014">
    <property type="protein sequence ID" value="OHT17318.1"/>
    <property type="molecule type" value="Genomic_DNA"/>
</dbReference>
<dbReference type="VEuPathDB" id="TrichDB:TRFO_12471"/>
<dbReference type="Proteomes" id="UP000179807">
    <property type="component" value="Unassembled WGS sequence"/>
</dbReference>
<dbReference type="AlphaFoldDB" id="A0A1J4L5U0"/>
<keyword evidence="3" id="KW-1185">Reference proteome</keyword>
<dbReference type="InterPro" id="IPR051942">
    <property type="entry name" value="DENN_domain_containing_2"/>
</dbReference>
<gene>
    <name evidence="2" type="ORF">TRFO_12471</name>
</gene>
<organism evidence="2 3">
    <name type="scientific">Tritrichomonas foetus</name>
    <dbReference type="NCBI Taxonomy" id="1144522"/>
    <lineage>
        <taxon>Eukaryota</taxon>
        <taxon>Metamonada</taxon>
        <taxon>Parabasalia</taxon>
        <taxon>Tritrichomonadida</taxon>
        <taxon>Tritrichomonadidae</taxon>
        <taxon>Tritrichomonas</taxon>
    </lineage>
</organism>
<name>A0A1J4L5U0_9EUKA</name>
<sequence>MRRSLSRPTAFNNGSSPRRVMRFRRNNSAFNDSDDALTIIRRTSDQFKSIIEGVYIIGTYPWQSFDEPTRLLFNSKFSFDDSIIPFIFPHGRKIFRKQFVNPNEMLSEVFEDDDKNGNFVTLYFPEKTNCPYLYCYKYCVSPLTLPSITHEFSLQELISHMTCSDVPYCEICVAIQSKLPYDTLFKNMIFWYLKCETISRIEAYDLIESALLQGKESNHKKDFSPLPLNSGGSILLQDIPDSPTTQIPACGWPEKNALKIKNIIKATANRMMPQPNETITLDFSPFPIFEWTRPMSVKSYFPFARTCIYELVSRVSPPALAMILGTLALEKSMVIYHNHEEVVSRVILALHYMLKPLRWVSGSISILPKSLIDLFHAPNPLLIGTSLPPSDQTIDYANFVFIDLVKCEITVNDAIPDIPFEYTFEEDVKDVWDEIKDPQDPKLNRIIMAANLAIRDILGPAEASIVSDFSDIDNTTSKFVQELYLEQFDPMAREYLTTFSETQMFHLHVEQECRKRSDAIKLAKECSQYEKMNQPGNST</sequence>
<feature type="domain" description="UDENN" evidence="1">
    <location>
        <begin position="33"/>
        <end position="519"/>
    </location>
</feature>
<dbReference type="PROSITE" id="PS50211">
    <property type="entry name" value="DENN"/>
    <property type="match status" value="1"/>
</dbReference>